<dbReference type="PANTHER" id="PTHR33362">
    <property type="entry name" value="SIALIC ACID TRAP TRANSPORTER PERMEASE PROTEIN SIAT-RELATED"/>
    <property type="match status" value="1"/>
</dbReference>
<feature type="transmembrane region" description="Helical" evidence="8">
    <location>
        <begin position="97"/>
        <end position="119"/>
    </location>
</feature>
<evidence type="ECO:0000256" key="5">
    <source>
        <dbReference type="ARBA" id="ARBA00022989"/>
    </source>
</evidence>
<evidence type="ECO:0000256" key="7">
    <source>
        <dbReference type="RuleBase" id="RU369079"/>
    </source>
</evidence>
<feature type="transmembrane region" description="Helical" evidence="8">
    <location>
        <begin position="254"/>
        <end position="272"/>
    </location>
</feature>
<feature type="domain" description="TRAP C4-dicarboxylate transport system permease DctM subunit" evidence="9">
    <location>
        <begin position="11"/>
        <end position="434"/>
    </location>
</feature>
<feature type="transmembrane region" description="Helical" evidence="8">
    <location>
        <begin position="177"/>
        <end position="201"/>
    </location>
</feature>
<feature type="transmembrane region" description="Helical" evidence="8">
    <location>
        <begin position="345"/>
        <end position="367"/>
    </location>
</feature>
<evidence type="ECO:0000259" key="9">
    <source>
        <dbReference type="Pfam" id="PF06808"/>
    </source>
</evidence>
<keyword evidence="5 8" id="KW-1133">Transmembrane helix</keyword>
<name>A0A917QCS5_9HYPH</name>
<proteinExistence type="predicted"/>
<feature type="transmembrane region" description="Helical" evidence="8">
    <location>
        <begin position="317"/>
        <end position="339"/>
    </location>
</feature>
<accession>A0A917QCS5</accession>
<dbReference type="Pfam" id="PF06808">
    <property type="entry name" value="DctM"/>
    <property type="match status" value="1"/>
</dbReference>
<comment type="subcellular location">
    <subcellularLocation>
        <location evidence="1 7">Cell inner membrane</location>
        <topology evidence="1 7">Multi-pass membrane protein</topology>
    </subcellularLocation>
</comment>
<evidence type="ECO:0000313" key="11">
    <source>
        <dbReference type="Proteomes" id="UP000600449"/>
    </source>
</evidence>
<sequence length="442" mass="46325">MSNVALGVVSFGVLLGLLVIRIPIGVAMAAVGAAGFVYLSGLTPFLAYLKQTPWEVFANYSLSVIPLFLLMGNFAARSGLSANLYKAANGFLGHYKGGLAMSSVGACAAFGTICGSSLATAATMGRVALPEMRRYGYSGALATGSIAAGGTLGILIPPSVVLVIYAILTQQNIAKMFLAAAIPALLAVIGFMIAVRVYLAISPGSGPASEPIPWGERMARLGRVWPVVVIFLAVFVGMNGEALFGRALFTPTEGAAVGAFGTFLAAITYGHLRVSEVVVVLKDTAVQTAMIFLILLGADFYNAFLARTQMPIVAGEWIAGLGLAPIVVLLVLVGLYLVMGAMMDSLSMILLTIPIFFPIVMALDFGLTPEETAIWFGIVVLIVVELGLITPPVGLNVYIINGLAKDVPMWDTFKGASVFLAAEIVRVGLLIAFPVVTLWLVR</sequence>
<comment type="function">
    <text evidence="7">Part of the tripartite ATP-independent periplasmic (TRAP) transport system.</text>
</comment>
<feature type="transmembrane region" description="Helical" evidence="8">
    <location>
        <begin position="419"/>
        <end position="441"/>
    </location>
</feature>
<comment type="caution">
    <text evidence="10">The sequence shown here is derived from an EMBL/GenBank/DDBJ whole genome shotgun (WGS) entry which is preliminary data.</text>
</comment>
<dbReference type="GO" id="GO:0022857">
    <property type="term" value="F:transmembrane transporter activity"/>
    <property type="evidence" value="ECO:0007669"/>
    <property type="project" value="UniProtKB-UniRule"/>
</dbReference>
<evidence type="ECO:0000256" key="3">
    <source>
        <dbReference type="ARBA" id="ARBA00022519"/>
    </source>
</evidence>
<keyword evidence="11" id="KW-1185">Reference proteome</keyword>
<dbReference type="InterPro" id="IPR004681">
    <property type="entry name" value="TRAP_DctM"/>
</dbReference>
<evidence type="ECO:0000256" key="4">
    <source>
        <dbReference type="ARBA" id="ARBA00022692"/>
    </source>
</evidence>
<feature type="transmembrane region" description="Helical" evidence="8">
    <location>
        <begin position="139"/>
        <end position="165"/>
    </location>
</feature>
<dbReference type="PANTHER" id="PTHR33362:SF5">
    <property type="entry name" value="C4-DICARBOXYLATE TRAP TRANSPORTER LARGE PERMEASE PROTEIN DCTM"/>
    <property type="match status" value="1"/>
</dbReference>
<keyword evidence="2" id="KW-1003">Cell membrane</keyword>
<keyword evidence="6 8" id="KW-0472">Membrane</keyword>
<keyword evidence="3 7" id="KW-0997">Cell inner membrane</keyword>
<evidence type="ECO:0000256" key="6">
    <source>
        <dbReference type="ARBA" id="ARBA00023136"/>
    </source>
</evidence>
<dbReference type="Proteomes" id="UP000600449">
    <property type="component" value="Unassembled WGS sequence"/>
</dbReference>
<dbReference type="GO" id="GO:0005886">
    <property type="term" value="C:plasma membrane"/>
    <property type="evidence" value="ECO:0007669"/>
    <property type="project" value="UniProtKB-SubCell"/>
</dbReference>
<feature type="transmembrane region" description="Helical" evidence="8">
    <location>
        <begin position="374"/>
        <end position="399"/>
    </location>
</feature>
<reference evidence="10 11" key="1">
    <citation type="journal article" date="2014" name="Int. J. Syst. Evol. Microbiol.">
        <title>Complete genome sequence of Corynebacterium casei LMG S-19264T (=DSM 44701T), isolated from a smear-ripened cheese.</title>
        <authorList>
            <consortium name="US DOE Joint Genome Institute (JGI-PGF)"/>
            <person name="Walter F."/>
            <person name="Albersmeier A."/>
            <person name="Kalinowski J."/>
            <person name="Ruckert C."/>
        </authorList>
    </citation>
    <scope>NUCLEOTIDE SEQUENCE [LARGE SCALE GENOMIC DNA]</scope>
    <source>
        <strain evidence="10 11">CGMCC 1.9161</strain>
    </source>
</reference>
<organism evidence="10 11">
    <name type="scientific">Salinarimonas ramus</name>
    <dbReference type="NCBI Taxonomy" id="690164"/>
    <lineage>
        <taxon>Bacteria</taxon>
        <taxon>Pseudomonadati</taxon>
        <taxon>Pseudomonadota</taxon>
        <taxon>Alphaproteobacteria</taxon>
        <taxon>Hyphomicrobiales</taxon>
        <taxon>Salinarimonadaceae</taxon>
        <taxon>Salinarimonas</taxon>
    </lineage>
</organism>
<evidence type="ECO:0000256" key="1">
    <source>
        <dbReference type="ARBA" id="ARBA00004429"/>
    </source>
</evidence>
<evidence type="ECO:0000256" key="8">
    <source>
        <dbReference type="SAM" id="Phobius"/>
    </source>
</evidence>
<feature type="transmembrane region" description="Helical" evidence="8">
    <location>
        <begin position="57"/>
        <end position="76"/>
    </location>
</feature>
<keyword evidence="7" id="KW-0813">Transport</keyword>
<dbReference type="InterPro" id="IPR010656">
    <property type="entry name" value="DctM"/>
</dbReference>
<gene>
    <name evidence="10" type="ORF">GCM10011322_33960</name>
</gene>
<dbReference type="RefSeq" id="WP_188914443.1">
    <property type="nucleotide sequence ID" value="NZ_BMMF01000010.1"/>
</dbReference>
<keyword evidence="4 8" id="KW-0812">Transmembrane</keyword>
<dbReference type="PIRSF" id="PIRSF006066">
    <property type="entry name" value="HI0050"/>
    <property type="match status" value="1"/>
</dbReference>
<dbReference type="AlphaFoldDB" id="A0A917QCS5"/>
<feature type="transmembrane region" description="Helical" evidence="8">
    <location>
        <begin position="284"/>
        <end position="305"/>
    </location>
</feature>
<dbReference type="EMBL" id="BMMF01000010">
    <property type="protein sequence ID" value="GGK44092.1"/>
    <property type="molecule type" value="Genomic_DNA"/>
</dbReference>
<feature type="transmembrane region" description="Helical" evidence="8">
    <location>
        <begin position="221"/>
        <end position="242"/>
    </location>
</feature>
<evidence type="ECO:0000313" key="10">
    <source>
        <dbReference type="EMBL" id="GGK44092.1"/>
    </source>
</evidence>
<protein>
    <submittedName>
        <fullName evidence="10">C4-dicarboxylate ABC transporter permease</fullName>
    </submittedName>
</protein>
<evidence type="ECO:0000256" key="2">
    <source>
        <dbReference type="ARBA" id="ARBA00022475"/>
    </source>
</evidence>